<reference evidence="5" key="1">
    <citation type="submission" date="2014-06" db="EMBL/GenBank/DDBJ databases">
        <authorList>
            <person name="Berkman P.J."/>
        </authorList>
    </citation>
    <scope>NUCLEOTIDE SEQUENCE [LARGE SCALE GENOMIC DNA]</scope>
</reference>
<feature type="region of interest" description="Disordered" evidence="2">
    <location>
        <begin position="1"/>
        <end position="53"/>
    </location>
</feature>
<protein>
    <submittedName>
        <fullName evidence="4">Uncharacterized protein</fullName>
    </submittedName>
</protein>
<evidence type="ECO:0000313" key="4">
    <source>
        <dbReference type="EMBL" id="CDW96407.1"/>
    </source>
</evidence>
<feature type="transmembrane region" description="Helical" evidence="3">
    <location>
        <begin position="301"/>
        <end position="319"/>
    </location>
</feature>
<keyword evidence="3" id="KW-1133">Transmembrane helix</keyword>
<evidence type="ECO:0000256" key="1">
    <source>
        <dbReference type="ARBA" id="ARBA00009841"/>
    </source>
</evidence>
<evidence type="ECO:0000313" key="5">
    <source>
        <dbReference type="Proteomes" id="UP000242770"/>
    </source>
</evidence>
<feature type="compositionally biased region" description="Basic residues" evidence="2">
    <location>
        <begin position="620"/>
        <end position="632"/>
    </location>
</feature>
<dbReference type="InterPro" id="IPR003750">
    <property type="entry name" value="Put_MeTrfase-C9orf114-like"/>
</dbReference>
<feature type="compositionally biased region" description="Low complexity" evidence="2">
    <location>
        <begin position="555"/>
        <end position="570"/>
    </location>
</feature>
<feature type="transmembrane region" description="Helical" evidence="3">
    <location>
        <begin position="271"/>
        <end position="289"/>
    </location>
</feature>
<keyword evidence="3" id="KW-0472">Membrane</keyword>
<dbReference type="CDD" id="cd18086">
    <property type="entry name" value="HsC9orf114-like"/>
    <property type="match status" value="1"/>
</dbReference>
<feature type="compositionally biased region" description="Basic residues" evidence="2">
    <location>
        <begin position="35"/>
        <end position="45"/>
    </location>
</feature>
<feature type="region of interest" description="Disordered" evidence="2">
    <location>
        <begin position="381"/>
        <end position="404"/>
    </location>
</feature>
<feature type="region of interest" description="Disordered" evidence="2">
    <location>
        <begin position="765"/>
        <end position="804"/>
    </location>
</feature>
<proteinExistence type="inferred from homology"/>
<dbReference type="EMBL" id="CCFA01000580">
    <property type="protein sequence ID" value="CDW96407.1"/>
    <property type="molecule type" value="Genomic_DNA"/>
</dbReference>
<dbReference type="GO" id="GO:0006506">
    <property type="term" value="P:GPI anchor biosynthetic process"/>
    <property type="evidence" value="ECO:0007669"/>
    <property type="project" value="InterPro"/>
</dbReference>
<dbReference type="InterPro" id="IPR007217">
    <property type="entry name" value="Per1-like"/>
</dbReference>
<dbReference type="Proteomes" id="UP000242770">
    <property type="component" value="Unassembled WGS sequence"/>
</dbReference>
<feature type="region of interest" description="Disordered" evidence="2">
    <location>
        <begin position="550"/>
        <end position="708"/>
    </location>
</feature>
<feature type="compositionally biased region" description="Polar residues" evidence="2">
    <location>
        <begin position="17"/>
        <end position="34"/>
    </location>
</feature>
<dbReference type="Gene3D" id="3.40.1280.10">
    <property type="match status" value="2"/>
</dbReference>
<feature type="transmembrane region" description="Helical" evidence="3">
    <location>
        <begin position="208"/>
        <end position="227"/>
    </location>
</feature>
<dbReference type="Pfam" id="PF04080">
    <property type="entry name" value="Per1"/>
    <property type="match status" value="1"/>
</dbReference>
<accession>A0A0F7S7B4</accession>
<feature type="transmembrane region" description="Helical" evidence="3">
    <location>
        <begin position="325"/>
        <end position="345"/>
    </location>
</feature>
<dbReference type="SUPFAM" id="SSF75217">
    <property type="entry name" value="alpha/beta knot"/>
    <property type="match status" value="1"/>
</dbReference>
<dbReference type="Pfam" id="PF02598">
    <property type="entry name" value="Methyltrn_RNA_3"/>
    <property type="match status" value="1"/>
</dbReference>
<keyword evidence="5" id="KW-1185">Reference proteome</keyword>
<gene>
    <name evidence="4" type="primary">SSCI11240.1</name>
</gene>
<dbReference type="PANTHER" id="PTHR12150">
    <property type="entry name" value="CLASS IV SAM-BINDING METHYLTRANSFERASE-RELATED"/>
    <property type="match status" value="1"/>
</dbReference>
<name>A0A0F7S7B4_9BASI</name>
<feature type="compositionally biased region" description="Low complexity" evidence="2">
    <location>
        <begin position="603"/>
        <end position="619"/>
    </location>
</feature>
<feature type="compositionally biased region" description="Basic residues" evidence="2">
    <location>
        <begin position="770"/>
        <end position="783"/>
    </location>
</feature>
<sequence length="1072" mass="116620">MTLHSTTQRRRGRVTAVSDSSPISDEASLTSTSNQKRKPRRRSSPRSRSSSPRLSSITLLLMALLATLLLAPTASASEGDRSPEYRLCVNSCTADVCRDNVDDGTMFAHRLPFILRLTRWTCEDDCKYHCTHRITNDAAERVHKIQHDARLEVEQLAQAQPISASIKAERIRGIIETQMSALRPVQKQMVQFHGKWVFIRFLGAQEPLSVLFSLLNFKVHWNALFMMRKQLPDVFPLKLVYIVHTLISMNAWLWSAVFHTRDKNWTEKLDYFSAGSVIMSAFFFSAARLFRIAPGTERFVLFRRACMGALGLHVLYLSIGRFDYAYNMAANVVVGLIHTLLWLAYSLRPTTFPSNPLVDRTAYSRAAMRAAKPSLSALSTPTPLSNGAATPPVPVSTNIGPPSTHAKQRRRLQLILGLMSASVLLELLDFPPILRILDAHALWHLATVPITKMWYDWLVNDAQECVSTGWWLSDRSVSVQGGELASTLEQLSEKLKGRAASLAQNIELNALTSKLNELANKAGLSGRVGGVNGSAGASGVNGASGLGLEMEQQQTSTGGAATSTSIGLGSMSLTDRDAGASGGSGSTAPLLGSQSTGKMVADSTASTSTSTAAATAGGSARKRIRKRTRKSKSTTNDAAADESSEDEQPAKTTTAAATASAPPSKPASAAPSTSSKKPSTSTSNPASTSVLTAVNPHKPSFITRPTTTGGRKFTVSVAIPGSIVLNAQSPELQSRLAAHIARACAIFNVDEIVVFDEGEVRTGEGDLYQHRHNQQNRGTKRRFPAQQGEDGEQVQEPVEGEEKAGFDPHTYLARVLQYLETPQYLRKALFPMHRDLRLAGLMPPLDCPHHLRFEDQSEYREGVTVDTPHWAARHRGQNSVFVNVGLRDPIEAALPPNAHVDSGTRVTVKMPKTTYDRGEIVSPREPVERLGWYWGYTVRLASSLSAVLTSCPFSPQGAYDLVIGTSERGVSLTDLALATANSTPVALASGETVRPLDRFEHALVVFGGLSGLELAVEQDPGIKLDRHTARDLFDAWVNVVENQGSRTVRTEEAIMIALARVKPVLEDVASRK</sequence>
<evidence type="ECO:0000256" key="3">
    <source>
        <dbReference type="SAM" id="Phobius"/>
    </source>
</evidence>
<dbReference type="InterPro" id="IPR012340">
    <property type="entry name" value="NA-bd_OB-fold"/>
</dbReference>
<dbReference type="InterPro" id="IPR029026">
    <property type="entry name" value="tRNA_m1G_MTases_N"/>
</dbReference>
<dbReference type="STRING" id="49012.A0A0F7S7B4"/>
<keyword evidence="3" id="KW-0812">Transmembrane</keyword>
<dbReference type="GO" id="GO:0016020">
    <property type="term" value="C:membrane"/>
    <property type="evidence" value="ECO:0007669"/>
    <property type="project" value="GOC"/>
</dbReference>
<feature type="transmembrane region" description="Helical" evidence="3">
    <location>
        <begin position="239"/>
        <end position="259"/>
    </location>
</feature>
<dbReference type="SUPFAM" id="SSF50249">
    <property type="entry name" value="Nucleic acid-binding proteins"/>
    <property type="match status" value="1"/>
</dbReference>
<comment type="similarity">
    <text evidence="1">Belongs to the class IV-like SAM-binding methyltransferase superfamily.</text>
</comment>
<feature type="compositionally biased region" description="Low complexity" evidence="2">
    <location>
        <begin position="650"/>
        <end position="689"/>
    </location>
</feature>
<dbReference type="InterPro" id="IPR029028">
    <property type="entry name" value="Alpha/beta_knot_MTases"/>
</dbReference>
<dbReference type="AlphaFoldDB" id="A0A0F7S7B4"/>
<evidence type="ECO:0000256" key="2">
    <source>
        <dbReference type="SAM" id="MobiDB-lite"/>
    </source>
</evidence>
<organism evidence="4 5">
    <name type="scientific">Sporisorium scitamineum</name>
    <dbReference type="NCBI Taxonomy" id="49012"/>
    <lineage>
        <taxon>Eukaryota</taxon>
        <taxon>Fungi</taxon>
        <taxon>Dikarya</taxon>
        <taxon>Basidiomycota</taxon>
        <taxon>Ustilaginomycotina</taxon>
        <taxon>Ustilaginomycetes</taxon>
        <taxon>Ustilaginales</taxon>
        <taxon>Ustilaginaceae</taxon>
        <taxon>Sporisorium</taxon>
    </lineage>
</organism>
<dbReference type="PANTHER" id="PTHR12150:SF13">
    <property type="entry name" value="METHYLTRANSFERASE C9ORF114-RELATED"/>
    <property type="match status" value="1"/>
</dbReference>